<accession>A0A7D5VAK2</accession>
<name>A0A7D5VAK2_9NEIS</name>
<reference evidence="2 3" key="1">
    <citation type="journal article" date="2016" name="Int. J. Syst. Evol. Microbiol.">
        <title>Chitinibacter fontanus sp. nov., isolated from a spring.</title>
        <authorList>
            <person name="Sheu S.Y."/>
            <person name="Li Y.S."/>
            <person name="Young C.C."/>
            <person name="Chen W.M."/>
        </authorList>
    </citation>
    <scope>NUCLEOTIDE SEQUENCE [LARGE SCALE GENOMIC DNA]</scope>
    <source>
        <strain evidence="2 3">STM-7</strain>
    </source>
</reference>
<dbReference type="Pfam" id="PF12697">
    <property type="entry name" value="Abhydrolase_6"/>
    <property type="match status" value="1"/>
</dbReference>
<keyword evidence="2" id="KW-0378">Hydrolase</keyword>
<dbReference type="RefSeq" id="WP_180306352.1">
    <property type="nucleotide sequence ID" value="NZ_CP058952.1"/>
</dbReference>
<evidence type="ECO:0000259" key="1">
    <source>
        <dbReference type="Pfam" id="PF12697"/>
    </source>
</evidence>
<dbReference type="EMBL" id="CP058952">
    <property type="protein sequence ID" value="QLI82271.1"/>
    <property type="molecule type" value="Genomic_DNA"/>
</dbReference>
<dbReference type="InterPro" id="IPR029058">
    <property type="entry name" value="AB_hydrolase_fold"/>
</dbReference>
<dbReference type="InterPro" id="IPR000073">
    <property type="entry name" value="AB_hydrolase_1"/>
</dbReference>
<protein>
    <submittedName>
        <fullName evidence="2">Alpha/beta fold hydrolase</fullName>
    </submittedName>
</protein>
<gene>
    <name evidence="2" type="ORF">HZU75_12465</name>
</gene>
<proteinExistence type="predicted"/>
<keyword evidence="3" id="KW-1185">Reference proteome</keyword>
<dbReference type="GO" id="GO:0016787">
    <property type="term" value="F:hydrolase activity"/>
    <property type="evidence" value="ECO:0007669"/>
    <property type="project" value="UniProtKB-KW"/>
</dbReference>
<sequence length="266" mass="28688">MAFSPIQLELLHVPAQHSTQSPPILLLHGAFAGAWCWQQVQQDLAAAGWESYALSLRGHGHSEGALMLASATINDYLADVEATLATIGEPCILIGHSLGGYLAQQIAERHTIAGLALIASIPPYGLSGSLSYMSALHPNLLMGLQSFALGHTSKPESALLQHLLFAKNTPMSVVDDFAQHAQLESMTALSELWMPQWWKNLPRFPKFPVLVLGAGDDSIIPFSDVQITAQAWGVSPIMLPEAGHAMMCDRTQPQLSAALLAWLDKI</sequence>
<dbReference type="PANTHER" id="PTHR43194:SF2">
    <property type="entry name" value="PEROXISOMAL MEMBRANE PROTEIN LPX1"/>
    <property type="match status" value="1"/>
</dbReference>
<evidence type="ECO:0000313" key="3">
    <source>
        <dbReference type="Proteomes" id="UP000510822"/>
    </source>
</evidence>
<dbReference type="AlphaFoldDB" id="A0A7D5VAK2"/>
<dbReference type="PANTHER" id="PTHR43194">
    <property type="entry name" value="HYDROLASE ALPHA/BETA FOLD FAMILY"/>
    <property type="match status" value="1"/>
</dbReference>
<dbReference type="KEGG" id="cfon:HZU75_12465"/>
<dbReference type="Gene3D" id="3.40.50.1820">
    <property type="entry name" value="alpha/beta hydrolase"/>
    <property type="match status" value="1"/>
</dbReference>
<evidence type="ECO:0000313" key="2">
    <source>
        <dbReference type="EMBL" id="QLI82271.1"/>
    </source>
</evidence>
<organism evidence="2 3">
    <name type="scientific">Chitinibacter fontanus</name>
    <dbReference type="NCBI Taxonomy" id="1737446"/>
    <lineage>
        <taxon>Bacteria</taxon>
        <taxon>Pseudomonadati</taxon>
        <taxon>Pseudomonadota</taxon>
        <taxon>Betaproteobacteria</taxon>
        <taxon>Neisseriales</taxon>
        <taxon>Chitinibacteraceae</taxon>
        <taxon>Chitinibacter</taxon>
    </lineage>
</organism>
<feature type="domain" description="AB hydrolase-1" evidence="1">
    <location>
        <begin position="24"/>
        <end position="247"/>
    </location>
</feature>
<dbReference type="InterPro" id="IPR050228">
    <property type="entry name" value="Carboxylesterase_BioH"/>
</dbReference>
<dbReference type="PRINTS" id="PR00111">
    <property type="entry name" value="ABHYDROLASE"/>
</dbReference>
<dbReference type="Proteomes" id="UP000510822">
    <property type="component" value="Chromosome"/>
</dbReference>
<dbReference type="SUPFAM" id="SSF53474">
    <property type="entry name" value="alpha/beta-Hydrolases"/>
    <property type="match status" value="1"/>
</dbReference>